<dbReference type="Pfam" id="PF12804">
    <property type="entry name" value="NTP_transf_3"/>
    <property type="match status" value="1"/>
</dbReference>
<dbReference type="Gene3D" id="3.90.550.10">
    <property type="entry name" value="Spore Coat Polysaccharide Biosynthesis Protein SpsA, Chain A"/>
    <property type="match status" value="1"/>
</dbReference>
<evidence type="ECO:0000313" key="6">
    <source>
        <dbReference type="Proteomes" id="UP000541109"/>
    </source>
</evidence>
<dbReference type="AlphaFoldDB" id="A0A839AI37"/>
<dbReference type="SUPFAM" id="SSF53448">
    <property type="entry name" value="Nucleotide-diphospho-sugar transferases"/>
    <property type="match status" value="1"/>
</dbReference>
<accession>A0A839AI37</accession>
<feature type="domain" description="MobA-like NTP transferase" evidence="4">
    <location>
        <begin position="6"/>
        <end position="111"/>
    </location>
</feature>
<keyword evidence="2 5" id="KW-0548">Nucleotidyltransferase</keyword>
<reference evidence="5 6" key="1">
    <citation type="submission" date="2020-07" db="EMBL/GenBank/DDBJ databases">
        <title>Stappia sp., F7233, whole genome shotgun sequencing project.</title>
        <authorList>
            <person name="Jiang S."/>
            <person name="Liu Z.W."/>
            <person name="Du Z.J."/>
        </authorList>
    </citation>
    <scope>NUCLEOTIDE SEQUENCE [LARGE SCALE GENOMIC DNA]</scope>
    <source>
        <strain evidence="5 6">F7233</strain>
    </source>
</reference>
<keyword evidence="3" id="KW-0460">Magnesium</keyword>
<keyword evidence="6" id="KW-1185">Reference proteome</keyword>
<dbReference type="InterPro" id="IPR029044">
    <property type="entry name" value="Nucleotide-diphossugar_trans"/>
</dbReference>
<keyword evidence="1 5" id="KW-0808">Transferase</keyword>
<evidence type="ECO:0000256" key="3">
    <source>
        <dbReference type="ARBA" id="ARBA00022842"/>
    </source>
</evidence>
<dbReference type="InterPro" id="IPR050065">
    <property type="entry name" value="GlmU-like"/>
</dbReference>
<dbReference type="RefSeq" id="WP_182167342.1">
    <property type="nucleotide sequence ID" value="NZ_JACFXV010000064.1"/>
</dbReference>
<dbReference type="PANTHER" id="PTHR43584">
    <property type="entry name" value="NUCLEOTIDYL TRANSFERASE"/>
    <property type="match status" value="1"/>
</dbReference>
<evidence type="ECO:0000256" key="2">
    <source>
        <dbReference type="ARBA" id="ARBA00022695"/>
    </source>
</evidence>
<protein>
    <submittedName>
        <fullName evidence="5">Phosphocholine cytidylyltransferase family protein</fullName>
    </submittedName>
</protein>
<evidence type="ECO:0000256" key="1">
    <source>
        <dbReference type="ARBA" id="ARBA00022679"/>
    </source>
</evidence>
<dbReference type="InterPro" id="IPR025877">
    <property type="entry name" value="MobA-like_NTP_Trfase"/>
</dbReference>
<dbReference type="GO" id="GO:0016779">
    <property type="term" value="F:nucleotidyltransferase activity"/>
    <property type="evidence" value="ECO:0007669"/>
    <property type="project" value="UniProtKB-KW"/>
</dbReference>
<proteinExistence type="predicted"/>
<gene>
    <name evidence="5" type="ORF">H2509_16550</name>
</gene>
<sequence length="253" mass="27715">MLDFTAIILAAGRGVRMGQRGEFSPKGLLRFGERSFVEESIANLRQRGVSRIRVVTGHLAEKYGEAAQGWAGNVRLCHNPDYVERGSLHSLMVGLDGLDGPCVVLESDLVYEPRALDVIDRDADRSTLVLSGPTGAGDEVYVWADPASRDGEFRLRDMSKQADRWPDRHYGELVGITALSAEAVSLVKQAAPSLIGERALADYEDGLVAAARRTEITCKRIDDLAWAEVDDERMFARAAEKVYPAIVAARKAD</sequence>
<dbReference type="Proteomes" id="UP000541109">
    <property type="component" value="Unassembled WGS sequence"/>
</dbReference>
<evidence type="ECO:0000259" key="4">
    <source>
        <dbReference type="Pfam" id="PF12804"/>
    </source>
</evidence>
<evidence type="ECO:0000313" key="5">
    <source>
        <dbReference type="EMBL" id="MBA5778736.1"/>
    </source>
</evidence>
<name>A0A839AI37_9HYPH</name>
<comment type="caution">
    <text evidence="5">The sequence shown here is derived from an EMBL/GenBank/DDBJ whole genome shotgun (WGS) entry which is preliminary data.</text>
</comment>
<organism evidence="5 6">
    <name type="scientific">Stappia albiluteola</name>
    <dbReference type="NCBI Taxonomy" id="2758565"/>
    <lineage>
        <taxon>Bacteria</taxon>
        <taxon>Pseudomonadati</taxon>
        <taxon>Pseudomonadota</taxon>
        <taxon>Alphaproteobacteria</taxon>
        <taxon>Hyphomicrobiales</taxon>
        <taxon>Stappiaceae</taxon>
        <taxon>Stappia</taxon>
    </lineage>
</organism>
<dbReference type="CDD" id="cd02523">
    <property type="entry name" value="PC_cytidylyltransferase"/>
    <property type="match status" value="1"/>
</dbReference>
<dbReference type="PANTHER" id="PTHR43584:SF5">
    <property type="entry name" value="PROTEIN LICC"/>
    <property type="match status" value="1"/>
</dbReference>
<dbReference type="EMBL" id="JACFXV010000064">
    <property type="protein sequence ID" value="MBA5778736.1"/>
    <property type="molecule type" value="Genomic_DNA"/>
</dbReference>